<dbReference type="Pfam" id="PF01263">
    <property type="entry name" value="Aldose_epim"/>
    <property type="match status" value="1"/>
</dbReference>
<dbReference type="InterPro" id="IPR008183">
    <property type="entry name" value="Aldose_1/G6P_1-epimerase"/>
</dbReference>
<dbReference type="RefSeq" id="WP_147031528.1">
    <property type="nucleotide sequence ID" value="NZ_CP042436.1"/>
</dbReference>
<evidence type="ECO:0000313" key="4">
    <source>
        <dbReference type="EMBL" id="QEC62952.1"/>
    </source>
</evidence>
<dbReference type="OrthoDB" id="9795355at2"/>
<dbReference type="EMBL" id="CP042436">
    <property type="protein sequence ID" value="QEC62952.1"/>
    <property type="molecule type" value="Genomic_DNA"/>
</dbReference>
<evidence type="ECO:0000256" key="2">
    <source>
        <dbReference type="ARBA" id="ARBA00011245"/>
    </source>
</evidence>
<accession>A0A5B8UVK2</accession>
<dbReference type="KEGG" id="mgin:FRZ54_10300"/>
<name>A0A5B8UVK2_9SPHI</name>
<dbReference type="Gene3D" id="2.70.98.10">
    <property type="match status" value="1"/>
</dbReference>
<keyword evidence="3" id="KW-0106">Calcium</keyword>
<sequence>MTVIENDFLKVSIRNKGGELISVYNKISGVEHLWQGDPNIWPWHAPNLFPVVGGLINNELLVDGKAFPMKRHGFNRESELLLLASNEVSARFSLPYSDHTLEVYPYKFDFQIHYDLIENALRVTYKVINHQKDTIYFSVGGHPAFNVPFKIGESYEDYYLEFESEEKLEKHMLSAEGFFTGETQPVKLDGKKLPLSREMFKDDAWVFKKLNSRELTIKSSKHDQTLSIEFPHFNYLGIWAKPGADFLCIEPWLGCADSEGKHVDISKKEAIQHLKHGHVFEAAFFISI</sequence>
<organism evidence="4 5">
    <name type="scientific">Mucilaginibacter ginsenosidivorans</name>
    <dbReference type="NCBI Taxonomy" id="398053"/>
    <lineage>
        <taxon>Bacteria</taxon>
        <taxon>Pseudomonadati</taxon>
        <taxon>Bacteroidota</taxon>
        <taxon>Sphingobacteriia</taxon>
        <taxon>Sphingobacteriales</taxon>
        <taxon>Sphingobacteriaceae</taxon>
        <taxon>Mucilaginibacter</taxon>
    </lineage>
</organism>
<proteinExistence type="predicted"/>
<comment type="subunit">
    <text evidence="2">Monomer.</text>
</comment>
<dbReference type="GO" id="GO:0030246">
    <property type="term" value="F:carbohydrate binding"/>
    <property type="evidence" value="ECO:0007669"/>
    <property type="project" value="InterPro"/>
</dbReference>
<reference evidence="4 5" key="1">
    <citation type="journal article" date="2017" name="Curr. Microbiol.">
        <title>Mucilaginibacter ginsenosidivorans sp. nov., Isolated from Soil of Ginseng Field.</title>
        <authorList>
            <person name="Kim M.M."/>
            <person name="Siddiqi M.Z."/>
            <person name="Im W.T."/>
        </authorList>
    </citation>
    <scope>NUCLEOTIDE SEQUENCE [LARGE SCALE GENOMIC DNA]</scope>
    <source>
        <strain evidence="4 5">Gsoil 3017</strain>
    </source>
</reference>
<evidence type="ECO:0000313" key="5">
    <source>
        <dbReference type="Proteomes" id="UP000321479"/>
    </source>
</evidence>
<dbReference type="SUPFAM" id="SSF74650">
    <property type="entry name" value="Galactose mutarotase-like"/>
    <property type="match status" value="1"/>
</dbReference>
<evidence type="ECO:0000256" key="1">
    <source>
        <dbReference type="ARBA" id="ARBA00001913"/>
    </source>
</evidence>
<protein>
    <submittedName>
        <fullName evidence="4">Aldose 1-epimerase family protein</fullName>
    </submittedName>
</protein>
<keyword evidence="5" id="KW-1185">Reference proteome</keyword>
<dbReference type="InterPro" id="IPR014718">
    <property type="entry name" value="GH-type_carb-bd"/>
</dbReference>
<dbReference type="GO" id="GO:0016853">
    <property type="term" value="F:isomerase activity"/>
    <property type="evidence" value="ECO:0007669"/>
    <property type="project" value="InterPro"/>
</dbReference>
<dbReference type="Proteomes" id="UP000321479">
    <property type="component" value="Chromosome"/>
</dbReference>
<dbReference type="AlphaFoldDB" id="A0A5B8UVK2"/>
<comment type="cofactor">
    <cofactor evidence="1">
        <name>Ca(2+)</name>
        <dbReference type="ChEBI" id="CHEBI:29108"/>
    </cofactor>
</comment>
<dbReference type="GO" id="GO:0005975">
    <property type="term" value="P:carbohydrate metabolic process"/>
    <property type="evidence" value="ECO:0007669"/>
    <property type="project" value="InterPro"/>
</dbReference>
<gene>
    <name evidence="4" type="ORF">FRZ54_10300</name>
</gene>
<dbReference type="CDD" id="cd09024">
    <property type="entry name" value="Aldose_epim_lacX"/>
    <property type="match status" value="1"/>
</dbReference>
<dbReference type="InterPro" id="IPR011013">
    <property type="entry name" value="Gal_mutarotase_sf_dom"/>
</dbReference>
<dbReference type="InterPro" id="IPR037481">
    <property type="entry name" value="LacX"/>
</dbReference>
<evidence type="ECO:0000256" key="3">
    <source>
        <dbReference type="ARBA" id="ARBA00022837"/>
    </source>
</evidence>